<keyword evidence="3" id="KW-0813">Transport</keyword>
<keyword evidence="7 8" id="KW-0472">Membrane</keyword>
<feature type="transmembrane region" description="Helical" evidence="8">
    <location>
        <begin position="209"/>
        <end position="236"/>
    </location>
</feature>
<dbReference type="PANTHER" id="PTHR34975">
    <property type="entry name" value="SPORE GERMINATION PROTEIN A2"/>
    <property type="match status" value="1"/>
</dbReference>
<gene>
    <name evidence="9" type="ORF">GCM10011409_41140</name>
</gene>
<feature type="transmembrane region" description="Helical" evidence="8">
    <location>
        <begin position="112"/>
        <end position="129"/>
    </location>
</feature>
<comment type="similarity">
    <text evidence="2">Belongs to the amino acid-polyamine-organocation (APC) superfamily. Spore germination protein (SGP) (TC 2.A.3.9) family.</text>
</comment>
<sequence length="357" mass="41072">MLTKWETLFLLIMTLPVMGHVLILPIMLDVAGRDAWISVLLSLPAAFAFAYAIYRLRLNHPDITISEMFSLLLGKWFGRIIVVLFILYFLFLTVLSFSALVDVVFIDFLPETPRMAILIWFLIFFFYAATKGIKRIALTAGVLALISLITGHTVTLMDTPKKEWSELQPLLEFGWSPALWGTLILISIWIELLLLLCVPIKNIHEKRLFLLWIIGILLNALMMTSTITGVVTIFGLGQADNFTYPATEIVRIINLGFIDRFDIYGMILMTFGTYIRCSLYFRIAYNMSVSANSSKWVKRILFSLFVVLIFFGTLYLSKEHFRITEAINIYTYMIVLFPIPFLLLFISQIVKKKEKQK</sequence>
<keyword evidence="6 8" id="KW-1133">Transmembrane helix</keyword>
<dbReference type="NCBIfam" id="TIGR00912">
    <property type="entry name" value="2A0309"/>
    <property type="match status" value="1"/>
</dbReference>
<evidence type="ECO:0000256" key="7">
    <source>
        <dbReference type="ARBA" id="ARBA00023136"/>
    </source>
</evidence>
<evidence type="ECO:0000256" key="3">
    <source>
        <dbReference type="ARBA" id="ARBA00022448"/>
    </source>
</evidence>
<evidence type="ECO:0000256" key="6">
    <source>
        <dbReference type="ARBA" id="ARBA00022989"/>
    </source>
</evidence>
<keyword evidence="4" id="KW-0309">Germination</keyword>
<dbReference type="PANTHER" id="PTHR34975:SF2">
    <property type="entry name" value="SPORE GERMINATION PROTEIN A2"/>
    <property type="match status" value="1"/>
</dbReference>
<reference evidence="9" key="1">
    <citation type="journal article" date="2014" name="Int. J. Syst. Evol. Microbiol.">
        <title>Complete genome sequence of Corynebacterium casei LMG S-19264T (=DSM 44701T), isolated from a smear-ripened cheese.</title>
        <authorList>
            <consortium name="US DOE Joint Genome Institute (JGI-PGF)"/>
            <person name="Walter F."/>
            <person name="Albersmeier A."/>
            <person name="Kalinowski J."/>
            <person name="Ruckert C."/>
        </authorList>
    </citation>
    <scope>NUCLEOTIDE SEQUENCE</scope>
    <source>
        <strain evidence="9">CGMCC 1.15454</strain>
    </source>
</reference>
<dbReference type="InterPro" id="IPR004761">
    <property type="entry name" value="Spore_GerAB"/>
</dbReference>
<feature type="transmembrane region" description="Helical" evidence="8">
    <location>
        <begin position="263"/>
        <end position="284"/>
    </location>
</feature>
<evidence type="ECO:0000256" key="5">
    <source>
        <dbReference type="ARBA" id="ARBA00022692"/>
    </source>
</evidence>
<keyword evidence="5 8" id="KW-0812">Transmembrane</keyword>
<feature type="transmembrane region" description="Helical" evidence="8">
    <location>
        <begin position="76"/>
        <end position="100"/>
    </location>
</feature>
<keyword evidence="10" id="KW-1185">Reference proteome</keyword>
<proteinExistence type="inferred from homology"/>
<dbReference type="Pfam" id="PF03845">
    <property type="entry name" value="Spore_permease"/>
    <property type="match status" value="1"/>
</dbReference>
<dbReference type="GO" id="GO:0009847">
    <property type="term" value="P:spore germination"/>
    <property type="evidence" value="ECO:0007669"/>
    <property type="project" value="InterPro"/>
</dbReference>
<comment type="caution">
    <text evidence="9">The sequence shown here is derived from an EMBL/GenBank/DDBJ whole genome shotgun (WGS) entry which is preliminary data.</text>
</comment>
<name>A0A9W5U1B1_9BACI</name>
<comment type="subcellular location">
    <subcellularLocation>
        <location evidence="1">Membrane</location>
        <topology evidence="1">Multi-pass membrane protein</topology>
    </subcellularLocation>
</comment>
<organism evidence="9 10">
    <name type="scientific">Lentibacillus populi</name>
    <dbReference type="NCBI Taxonomy" id="1827502"/>
    <lineage>
        <taxon>Bacteria</taxon>
        <taxon>Bacillati</taxon>
        <taxon>Bacillota</taxon>
        <taxon>Bacilli</taxon>
        <taxon>Bacillales</taxon>
        <taxon>Bacillaceae</taxon>
        <taxon>Lentibacillus</taxon>
    </lineage>
</organism>
<feature type="transmembrane region" description="Helical" evidence="8">
    <location>
        <begin position="136"/>
        <end position="157"/>
    </location>
</feature>
<accession>A0A9W5U1B1</accession>
<feature type="transmembrane region" description="Helical" evidence="8">
    <location>
        <begin position="177"/>
        <end position="197"/>
    </location>
</feature>
<evidence type="ECO:0000256" key="8">
    <source>
        <dbReference type="SAM" id="Phobius"/>
    </source>
</evidence>
<evidence type="ECO:0000256" key="1">
    <source>
        <dbReference type="ARBA" id="ARBA00004141"/>
    </source>
</evidence>
<protein>
    <submittedName>
        <fullName evidence="9">Uncharacterized protein</fullName>
    </submittedName>
</protein>
<feature type="transmembrane region" description="Helical" evidence="8">
    <location>
        <begin position="329"/>
        <end position="350"/>
    </location>
</feature>
<dbReference type="AlphaFoldDB" id="A0A9W5U1B1"/>
<dbReference type="RefSeq" id="WP_159457794.1">
    <property type="nucleotide sequence ID" value="NZ_BMJD01000054.1"/>
</dbReference>
<feature type="transmembrane region" description="Helical" evidence="8">
    <location>
        <begin position="35"/>
        <end position="56"/>
    </location>
</feature>
<evidence type="ECO:0000313" key="10">
    <source>
        <dbReference type="Proteomes" id="UP000621492"/>
    </source>
</evidence>
<evidence type="ECO:0000256" key="2">
    <source>
        <dbReference type="ARBA" id="ARBA00007998"/>
    </source>
</evidence>
<evidence type="ECO:0000313" key="9">
    <source>
        <dbReference type="EMBL" id="GGB59469.1"/>
    </source>
</evidence>
<evidence type="ECO:0000256" key="4">
    <source>
        <dbReference type="ARBA" id="ARBA00022544"/>
    </source>
</evidence>
<dbReference type="GO" id="GO:0016020">
    <property type="term" value="C:membrane"/>
    <property type="evidence" value="ECO:0007669"/>
    <property type="project" value="UniProtKB-SubCell"/>
</dbReference>
<reference evidence="9" key="2">
    <citation type="submission" date="2020-09" db="EMBL/GenBank/DDBJ databases">
        <authorList>
            <person name="Sun Q."/>
            <person name="Zhou Y."/>
        </authorList>
    </citation>
    <scope>NUCLEOTIDE SEQUENCE</scope>
    <source>
        <strain evidence="9">CGMCC 1.15454</strain>
    </source>
</reference>
<dbReference type="Proteomes" id="UP000621492">
    <property type="component" value="Unassembled WGS sequence"/>
</dbReference>
<dbReference type="EMBL" id="BMJD01000054">
    <property type="protein sequence ID" value="GGB59469.1"/>
    <property type="molecule type" value="Genomic_DNA"/>
</dbReference>
<feature type="transmembrane region" description="Helical" evidence="8">
    <location>
        <begin position="296"/>
        <end position="317"/>
    </location>
</feature>